<dbReference type="RefSeq" id="WP_273672025.1">
    <property type="nucleotide sequence ID" value="NZ_JAQQXR010000006.1"/>
</dbReference>
<dbReference type="Proteomes" id="UP001221208">
    <property type="component" value="Unassembled WGS sequence"/>
</dbReference>
<protein>
    <submittedName>
        <fullName evidence="3">AdeC/AdeK/OprM family multidrug efflux complex outer membrane factor</fullName>
    </submittedName>
</protein>
<keyword evidence="2" id="KW-1134">Transmembrane beta strand</keyword>
<proteinExistence type="inferred from homology"/>
<dbReference type="Pfam" id="PF02321">
    <property type="entry name" value="OEP"/>
    <property type="match status" value="2"/>
</dbReference>
<keyword evidence="2" id="KW-0449">Lipoprotein</keyword>
<gene>
    <name evidence="3" type="primary">adeC</name>
    <name evidence="3" type="ORF">OIK44_15860</name>
</gene>
<dbReference type="SUPFAM" id="SSF56954">
    <property type="entry name" value="Outer membrane efflux proteins (OEP)"/>
    <property type="match status" value="1"/>
</dbReference>
<evidence type="ECO:0000313" key="3">
    <source>
        <dbReference type="EMBL" id="MDC8759055.1"/>
    </source>
</evidence>
<sequence length="486" mass="51349">MKKTLLSLAALALLGGCSLAPTYQRPDSPVAGGWPAGPAYQADAAAANARPAADIQWRDFFADARLRQVIELALANNRDLRVSTLNIEKARARYGIESAALLPKIAANGSGSAQRSAANASPNGQAQVTHQYSANLGAAAYELDFFGRVRDLSESALQQYLGTEEARRAAQISLVAEVAGHYLTLLADQERLRLAQETLKSQQVSYALSQSRFQAGATSGLDMYEAQTSVEAARSDVALYTGQVALDQNLLALVVGAPLPAGLLPQGPQASVTALTDIPSGLPSEVLQRRPDVLEAERTLRAANANIGAARAAFFPRISLTASAGTVSDNLSGLFKGGSSTWSFMPQVSLPIFDGGVNRANLGIAKVERDIAVARYEKSIQSAFREVSDALAQRGTLGERLASQEALVEAASKSYRIHEARYRQGAESYLNALVSQRAQYAAQQSLIGARLQKQANLVTLYKVLGGGWQPEGAPATAAVQGAAGAR</sequence>
<dbReference type="NCBIfam" id="TIGR01845">
    <property type="entry name" value="outer_NodT"/>
    <property type="match status" value="1"/>
</dbReference>
<keyword evidence="2" id="KW-0732">Signal</keyword>
<keyword evidence="2" id="KW-0564">Palmitate</keyword>
<feature type="chain" id="PRO_5045007826" evidence="2">
    <location>
        <begin position="21"/>
        <end position="486"/>
    </location>
</feature>
<accession>A0ABT5K3L1</accession>
<organism evidence="3 4">
    <name type="scientific">Janthinobacterium fluminis</name>
    <dbReference type="NCBI Taxonomy" id="2987524"/>
    <lineage>
        <taxon>Bacteria</taxon>
        <taxon>Pseudomonadati</taxon>
        <taxon>Pseudomonadota</taxon>
        <taxon>Betaproteobacteria</taxon>
        <taxon>Burkholderiales</taxon>
        <taxon>Oxalobacteraceae</taxon>
        <taxon>Janthinobacterium</taxon>
    </lineage>
</organism>
<evidence type="ECO:0000256" key="1">
    <source>
        <dbReference type="ARBA" id="ARBA00007613"/>
    </source>
</evidence>
<comment type="caution">
    <text evidence="3">The sequence shown here is derived from an EMBL/GenBank/DDBJ whole genome shotgun (WGS) entry which is preliminary data.</text>
</comment>
<evidence type="ECO:0000313" key="4">
    <source>
        <dbReference type="Proteomes" id="UP001221208"/>
    </source>
</evidence>
<dbReference type="Gene3D" id="2.20.200.10">
    <property type="entry name" value="Outer membrane efflux proteins (OEP)"/>
    <property type="match status" value="1"/>
</dbReference>
<dbReference type="PANTHER" id="PTHR30203">
    <property type="entry name" value="OUTER MEMBRANE CATION EFFLUX PROTEIN"/>
    <property type="match status" value="1"/>
</dbReference>
<name>A0ABT5K3L1_9BURK</name>
<dbReference type="Gene3D" id="1.20.1600.10">
    <property type="entry name" value="Outer membrane efflux proteins (OEP)"/>
    <property type="match status" value="1"/>
</dbReference>
<evidence type="ECO:0000256" key="2">
    <source>
        <dbReference type="RuleBase" id="RU362097"/>
    </source>
</evidence>
<keyword evidence="2" id="KW-0472">Membrane</keyword>
<keyword evidence="4" id="KW-1185">Reference proteome</keyword>
<dbReference type="InterPro" id="IPR003423">
    <property type="entry name" value="OMP_efflux"/>
</dbReference>
<dbReference type="PROSITE" id="PS51257">
    <property type="entry name" value="PROKAR_LIPOPROTEIN"/>
    <property type="match status" value="1"/>
</dbReference>
<keyword evidence="2" id="KW-0812">Transmembrane</keyword>
<dbReference type="PANTHER" id="PTHR30203:SF32">
    <property type="entry name" value="CATION EFFLUX SYSTEM PROTEIN CUSC"/>
    <property type="match status" value="1"/>
</dbReference>
<comment type="similarity">
    <text evidence="1 2">Belongs to the outer membrane factor (OMF) (TC 1.B.17) family.</text>
</comment>
<reference evidence="3 4" key="1">
    <citation type="submission" date="2022-10" db="EMBL/GenBank/DDBJ databases">
        <title>Janthinobacterium sp. hw3 Genome sequencing.</title>
        <authorList>
            <person name="Park S."/>
        </authorList>
    </citation>
    <scope>NUCLEOTIDE SEQUENCE [LARGE SCALE GENOMIC DNA]</scope>
    <source>
        <strain evidence="4">hw3</strain>
    </source>
</reference>
<comment type="subcellular location">
    <subcellularLocation>
        <location evidence="2">Cell membrane</location>
        <topology evidence="2">Lipid-anchor</topology>
    </subcellularLocation>
</comment>
<dbReference type="EMBL" id="JAQQXR010000006">
    <property type="protein sequence ID" value="MDC8759055.1"/>
    <property type="molecule type" value="Genomic_DNA"/>
</dbReference>
<dbReference type="InterPro" id="IPR010131">
    <property type="entry name" value="MdtP/NodT-like"/>
</dbReference>
<feature type="signal peptide" evidence="2">
    <location>
        <begin position="1"/>
        <end position="20"/>
    </location>
</feature>